<proteinExistence type="predicted"/>
<protein>
    <submittedName>
        <fullName evidence="1">Uncharacterized protein</fullName>
    </submittedName>
</protein>
<evidence type="ECO:0000313" key="1">
    <source>
        <dbReference type="EMBL" id="GFA11023.1"/>
    </source>
</evidence>
<feature type="non-terminal residue" evidence="1">
    <location>
        <position position="1"/>
    </location>
</feature>
<organism evidence="1">
    <name type="scientific">Tanacetum cinerariifolium</name>
    <name type="common">Dalmatian daisy</name>
    <name type="synonym">Chrysanthemum cinerariifolium</name>
    <dbReference type="NCBI Taxonomy" id="118510"/>
    <lineage>
        <taxon>Eukaryota</taxon>
        <taxon>Viridiplantae</taxon>
        <taxon>Streptophyta</taxon>
        <taxon>Embryophyta</taxon>
        <taxon>Tracheophyta</taxon>
        <taxon>Spermatophyta</taxon>
        <taxon>Magnoliopsida</taxon>
        <taxon>eudicotyledons</taxon>
        <taxon>Gunneridae</taxon>
        <taxon>Pentapetalae</taxon>
        <taxon>asterids</taxon>
        <taxon>campanulids</taxon>
        <taxon>Asterales</taxon>
        <taxon>Asteraceae</taxon>
        <taxon>Asteroideae</taxon>
        <taxon>Anthemideae</taxon>
        <taxon>Anthemidinae</taxon>
        <taxon>Tanacetum</taxon>
    </lineage>
</organism>
<dbReference type="EMBL" id="BKCJ010370440">
    <property type="protein sequence ID" value="GFA11023.1"/>
    <property type="molecule type" value="Genomic_DNA"/>
</dbReference>
<name>A0A699J5E0_TANCI</name>
<sequence>PVVGLGGDVGSWRGGGDDYDGDDVVVVVVWQWRDVGGSVWLPESCQRWGEASEIFIEKEGV</sequence>
<comment type="caution">
    <text evidence="1">The sequence shown here is derived from an EMBL/GenBank/DDBJ whole genome shotgun (WGS) entry which is preliminary data.</text>
</comment>
<gene>
    <name evidence="1" type="ORF">Tci_582995</name>
</gene>
<reference evidence="1" key="1">
    <citation type="journal article" date="2019" name="Sci. Rep.">
        <title>Draft genome of Tanacetum cinerariifolium, the natural source of mosquito coil.</title>
        <authorList>
            <person name="Yamashiro T."/>
            <person name="Shiraishi A."/>
            <person name="Satake H."/>
            <person name="Nakayama K."/>
        </authorList>
    </citation>
    <scope>NUCLEOTIDE SEQUENCE</scope>
</reference>
<accession>A0A699J5E0</accession>
<dbReference type="AlphaFoldDB" id="A0A699J5E0"/>